<keyword evidence="3" id="KW-1185">Reference proteome</keyword>
<evidence type="ECO:0000256" key="1">
    <source>
        <dbReference type="SAM" id="MobiDB-lite"/>
    </source>
</evidence>
<accession>A0AAW0UZT2</accession>
<sequence length="125" mass="13775">MQRQPSVILTPAKQPPPRGAVPELSSLGQLILASLTSATPPPQPLRRVDPNTYYREVYMRQFRAEPEAQAGCTQPYLSQTEADRDQSDYGTSLGPLPHAPVGKIMERTISDLNKMTLRGKPSAVF</sequence>
<proteinExistence type="predicted"/>
<evidence type="ECO:0000313" key="3">
    <source>
        <dbReference type="Proteomes" id="UP001487740"/>
    </source>
</evidence>
<dbReference type="AlphaFoldDB" id="A0AAW0UZT2"/>
<feature type="region of interest" description="Disordered" evidence="1">
    <location>
        <begin position="1"/>
        <end position="22"/>
    </location>
</feature>
<feature type="region of interest" description="Disordered" evidence="1">
    <location>
        <begin position="65"/>
        <end position="101"/>
    </location>
</feature>
<dbReference type="Proteomes" id="UP001487740">
    <property type="component" value="Unassembled WGS sequence"/>
</dbReference>
<organism evidence="2 3">
    <name type="scientific">Scylla paramamosain</name>
    <name type="common">Mud crab</name>
    <dbReference type="NCBI Taxonomy" id="85552"/>
    <lineage>
        <taxon>Eukaryota</taxon>
        <taxon>Metazoa</taxon>
        <taxon>Ecdysozoa</taxon>
        <taxon>Arthropoda</taxon>
        <taxon>Crustacea</taxon>
        <taxon>Multicrustacea</taxon>
        <taxon>Malacostraca</taxon>
        <taxon>Eumalacostraca</taxon>
        <taxon>Eucarida</taxon>
        <taxon>Decapoda</taxon>
        <taxon>Pleocyemata</taxon>
        <taxon>Brachyura</taxon>
        <taxon>Eubrachyura</taxon>
        <taxon>Portunoidea</taxon>
        <taxon>Portunidae</taxon>
        <taxon>Portuninae</taxon>
        <taxon>Scylla</taxon>
    </lineage>
</organism>
<dbReference type="EMBL" id="JARAKH010000003">
    <property type="protein sequence ID" value="KAK8405101.1"/>
    <property type="molecule type" value="Genomic_DNA"/>
</dbReference>
<comment type="caution">
    <text evidence="2">The sequence shown here is derived from an EMBL/GenBank/DDBJ whole genome shotgun (WGS) entry which is preliminary data.</text>
</comment>
<protein>
    <submittedName>
        <fullName evidence="2">Uncharacterized protein</fullName>
    </submittedName>
</protein>
<reference evidence="2 3" key="1">
    <citation type="submission" date="2023-03" db="EMBL/GenBank/DDBJ databases">
        <title>High-quality genome of Scylla paramamosain provides insights in environmental adaptation.</title>
        <authorList>
            <person name="Zhang L."/>
        </authorList>
    </citation>
    <scope>NUCLEOTIDE SEQUENCE [LARGE SCALE GENOMIC DNA]</scope>
    <source>
        <strain evidence="2">LZ_2023a</strain>
        <tissue evidence="2">Muscle</tissue>
    </source>
</reference>
<evidence type="ECO:0000313" key="2">
    <source>
        <dbReference type="EMBL" id="KAK8405101.1"/>
    </source>
</evidence>
<gene>
    <name evidence="2" type="ORF">O3P69_001590</name>
</gene>
<feature type="compositionally biased region" description="Polar residues" evidence="1">
    <location>
        <begin position="71"/>
        <end position="80"/>
    </location>
</feature>
<name>A0AAW0UZT2_SCYPA</name>